<accession>A0AAD9UW03</accession>
<protein>
    <recommendedName>
        <fullName evidence="3">DDE Tnp4 domain-containing protein</fullName>
    </recommendedName>
</protein>
<dbReference type="EMBL" id="JARQWQ010000091">
    <property type="protein sequence ID" value="KAK2552034.1"/>
    <property type="molecule type" value="Genomic_DNA"/>
</dbReference>
<dbReference type="Proteomes" id="UP001249851">
    <property type="component" value="Unassembled WGS sequence"/>
</dbReference>
<dbReference type="InterPro" id="IPR027806">
    <property type="entry name" value="HARBI1_dom"/>
</dbReference>
<feature type="domain" description="DDE Tnp4" evidence="3">
    <location>
        <begin position="55"/>
        <end position="127"/>
    </location>
</feature>
<keyword evidence="2" id="KW-0479">Metal-binding</keyword>
<evidence type="ECO:0000256" key="2">
    <source>
        <dbReference type="ARBA" id="ARBA00022723"/>
    </source>
</evidence>
<evidence type="ECO:0000256" key="1">
    <source>
        <dbReference type="ARBA" id="ARBA00001968"/>
    </source>
</evidence>
<dbReference type="GO" id="GO:0046872">
    <property type="term" value="F:metal ion binding"/>
    <property type="evidence" value="ECO:0007669"/>
    <property type="project" value="UniProtKB-KW"/>
</dbReference>
<proteinExistence type="predicted"/>
<sequence length="225" mass="26212">MSKDSFEYLCLISPSHRNYFVLTCRLRWLQNYWTLVWRWNIHCVYHLETGVRVVPLIVGESAYVLSDWLMKLYTDNGNLTQKQVNFNEILSMTRAVVEGRFRSIAKRLDLNVETVYLVIAACCVLHNFCEVMGEDFNEKWLQGVQLHPGFFPIDPNQGQNRNAVAIRLAFIIVITVRIASHADICLARQAISPDLPNKRLCGKRMFARESNKQNKTKTLWTNRNF</sequence>
<dbReference type="AlphaFoldDB" id="A0AAD9UW03"/>
<reference evidence="4" key="1">
    <citation type="journal article" date="2023" name="G3 (Bethesda)">
        <title>Whole genome assembly and annotation of the endangered Caribbean coral Acropora cervicornis.</title>
        <authorList>
            <person name="Selwyn J.D."/>
            <person name="Vollmer S.V."/>
        </authorList>
    </citation>
    <scope>NUCLEOTIDE SEQUENCE</scope>
    <source>
        <strain evidence="4">K2</strain>
    </source>
</reference>
<comment type="cofactor">
    <cofactor evidence="1">
        <name>a divalent metal cation</name>
        <dbReference type="ChEBI" id="CHEBI:60240"/>
    </cofactor>
</comment>
<reference evidence="4" key="2">
    <citation type="journal article" date="2023" name="Science">
        <title>Genomic signatures of disease resistance in endangered staghorn corals.</title>
        <authorList>
            <person name="Vollmer S.V."/>
            <person name="Selwyn J.D."/>
            <person name="Despard B.A."/>
            <person name="Roesel C.L."/>
        </authorList>
    </citation>
    <scope>NUCLEOTIDE SEQUENCE</scope>
    <source>
        <strain evidence="4">K2</strain>
    </source>
</reference>
<comment type="caution">
    <text evidence="4">The sequence shown here is derived from an EMBL/GenBank/DDBJ whole genome shotgun (WGS) entry which is preliminary data.</text>
</comment>
<evidence type="ECO:0000259" key="3">
    <source>
        <dbReference type="Pfam" id="PF13359"/>
    </source>
</evidence>
<dbReference type="Pfam" id="PF13359">
    <property type="entry name" value="DDE_Tnp_4"/>
    <property type="match status" value="1"/>
</dbReference>
<name>A0AAD9UW03_ACRCE</name>
<organism evidence="4 5">
    <name type="scientific">Acropora cervicornis</name>
    <name type="common">Staghorn coral</name>
    <dbReference type="NCBI Taxonomy" id="6130"/>
    <lineage>
        <taxon>Eukaryota</taxon>
        <taxon>Metazoa</taxon>
        <taxon>Cnidaria</taxon>
        <taxon>Anthozoa</taxon>
        <taxon>Hexacorallia</taxon>
        <taxon>Scleractinia</taxon>
        <taxon>Astrocoeniina</taxon>
        <taxon>Acroporidae</taxon>
        <taxon>Acropora</taxon>
    </lineage>
</organism>
<keyword evidence="5" id="KW-1185">Reference proteome</keyword>
<evidence type="ECO:0000313" key="4">
    <source>
        <dbReference type="EMBL" id="KAK2552034.1"/>
    </source>
</evidence>
<gene>
    <name evidence="4" type="ORF">P5673_027056</name>
</gene>
<evidence type="ECO:0000313" key="5">
    <source>
        <dbReference type="Proteomes" id="UP001249851"/>
    </source>
</evidence>